<name>A0A1G1YFX1_9BACT</name>
<feature type="domain" description="Glycosyltransferase subfamily 4-like N-terminal" evidence="2">
    <location>
        <begin position="16"/>
        <end position="204"/>
    </location>
</feature>
<dbReference type="SUPFAM" id="SSF53756">
    <property type="entry name" value="UDP-Glycosyltransferase/glycogen phosphorylase"/>
    <property type="match status" value="1"/>
</dbReference>
<proteinExistence type="predicted"/>
<dbReference type="Proteomes" id="UP000177310">
    <property type="component" value="Unassembled WGS sequence"/>
</dbReference>
<dbReference type="Pfam" id="PF13439">
    <property type="entry name" value="Glyco_transf_4"/>
    <property type="match status" value="1"/>
</dbReference>
<sequence>MKLCLINSLYPPYHRGGAEVVVQKIVAGLLQLDHQVILITLGRRDTIEQHGNLTIYRIKPWNVFSFIDINQRPLWLRLLWHPLDVFNFSGAAKVRKILARERPAAVMTHNIKGMSYLLPRVIQRLGLRHLHTLHDVQLSRPSGLILYGQEKPFLILDKVYEKICRWLFNDPAAVISPSQWLLDYYKRRGFFYQSQKVVLPNPVSFQKVSKQREEQPSDGVVKLLYVGQLERVKGILFLIEACRKMRPQNWRLVIAGTGNGQADVESLIEGDDRFTFVGRVETARLAELYRQADVTIVPSLCYENSPAVISESLVANVPVVAADIGGIGELVKDDYNGFTFAPGNEKNLIEVLEHFVNQPELIEKLKKNCFVSVRNFSVSNYLKRLLELIS</sequence>
<dbReference type="PANTHER" id="PTHR45947">
    <property type="entry name" value="SULFOQUINOVOSYL TRANSFERASE SQD2"/>
    <property type="match status" value="1"/>
</dbReference>
<reference evidence="3 4" key="1">
    <citation type="journal article" date="2016" name="Nat. Commun.">
        <title>Thousands of microbial genomes shed light on interconnected biogeochemical processes in an aquifer system.</title>
        <authorList>
            <person name="Anantharaman K."/>
            <person name="Brown C.T."/>
            <person name="Hug L.A."/>
            <person name="Sharon I."/>
            <person name="Castelle C.J."/>
            <person name="Probst A.J."/>
            <person name="Thomas B.C."/>
            <person name="Singh A."/>
            <person name="Wilkins M.J."/>
            <person name="Karaoz U."/>
            <person name="Brodie E.L."/>
            <person name="Williams K.H."/>
            <person name="Hubbard S.S."/>
            <person name="Banfield J.F."/>
        </authorList>
    </citation>
    <scope>NUCLEOTIDE SEQUENCE [LARGE SCALE GENOMIC DNA]</scope>
</reference>
<evidence type="ECO:0000313" key="3">
    <source>
        <dbReference type="EMBL" id="OGY51253.1"/>
    </source>
</evidence>
<dbReference type="InterPro" id="IPR050194">
    <property type="entry name" value="Glycosyltransferase_grp1"/>
</dbReference>
<protein>
    <recommendedName>
        <fullName evidence="5">Glycosyltransferase subfamily 4-like N-terminal domain-containing protein</fullName>
    </recommendedName>
</protein>
<gene>
    <name evidence="3" type="ORF">A3J59_02760</name>
</gene>
<dbReference type="Pfam" id="PF00534">
    <property type="entry name" value="Glycos_transf_1"/>
    <property type="match status" value="1"/>
</dbReference>
<evidence type="ECO:0000259" key="1">
    <source>
        <dbReference type="Pfam" id="PF00534"/>
    </source>
</evidence>
<dbReference type="InterPro" id="IPR001296">
    <property type="entry name" value="Glyco_trans_1"/>
</dbReference>
<dbReference type="GO" id="GO:0016757">
    <property type="term" value="F:glycosyltransferase activity"/>
    <property type="evidence" value="ECO:0007669"/>
    <property type="project" value="InterPro"/>
</dbReference>
<dbReference type="EMBL" id="MHIL01000021">
    <property type="protein sequence ID" value="OGY51253.1"/>
    <property type="molecule type" value="Genomic_DNA"/>
</dbReference>
<dbReference type="AlphaFoldDB" id="A0A1G1YFX1"/>
<accession>A0A1G1YFX1</accession>
<dbReference type="CDD" id="cd03823">
    <property type="entry name" value="GT4_ExpE7-like"/>
    <property type="match status" value="1"/>
</dbReference>
<evidence type="ECO:0008006" key="5">
    <source>
        <dbReference type="Google" id="ProtNLM"/>
    </source>
</evidence>
<evidence type="ECO:0000313" key="4">
    <source>
        <dbReference type="Proteomes" id="UP000177310"/>
    </source>
</evidence>
<evidence type="ECO:0000259" key="2">
    <source>
        <dbReference type="Pfam" id="PF13439"/>
    </source>
</evidence>
<dbReference type="STRING" id="1797542.A3J59_02760"/>
<dbReference type="Gene3D" id="3.40.50.2000">
    <property type="entry name" value="Glycogen Phosphorylase B"/>
    <property type="match status" value="2"/>
</dbReference>
<feature type="domain" description="Glycosyl transferase family 1" evidence="1">
    <location>
        <begin position="212"/>
        <end position="368"/>
    </location>
</feature>
<dbReference type="PANTHER" id="PTHR45947:SF13">
    <property type="entry name" value="TRANSFERASE"/>
    <property type="match status" value="1"/>
</dbReference>
<organism evidence="3 4">
    <name type="scientific">Candidatus Buchananbacteria bacterium RIFCSPHIGHO2_02_FULL_56_16</name>
    <dbReference type="NCBI Taxonomy" id="1797542"/>
    <lineage>
        <taxon>Bacteria</taxon>
        <taxon>Candidatus Buchananiibacteriota</taxon>
    </lineage>
</organism>
<dbReference type="InterPro" id="IPR028098">
    <property type="entry name" value="Glyco_trans_4-like_N"/>
</dbReference>
<comment type="caution">
    <text evidence="3">The sequence shown here is derived from an EMBL/GenBank/DDBJ whole genome shotgun (WGS) entry which is preliminary data.</text>
</comment>